<dbReference type="Proteomes" id="UP001597097">
    <property type="component" value="Unassembled WGS sequence"/>
</dbReference>
<evidence type="ECO:0000259" key="2">
    <source>
        <dbReference type="Pfam" id="PF11716"/>
    </source>
</evidence>
<feature type="domain" description="MDMPI C-terminal" evidence="1">
    <location>
        <begin position="148"/>
        <end position="216"/>
    </location>
</feature>
<comment type="caution">
    <text evidence="3">The sequence shown here is derived from an EMBL/GenBank/DDBJ whole genome shotgun (WGS) entry which is preliminary data.</text>
</comment>
<reference evidence="4" key="1">
    <citation type="journal article" date="2019" name="Int. J. Syst. Evol. Microbiol.">
        <title>The Global Catalogue of Microorganisms (GCM) 10K type strain sequencing project: providing services to taxonomists for standard genome sequencing and annotation.</title>
        <authorList>
            <consortium name="The Broad Institute Genomics Platform"/>
            <consortium name="The Broad Institute Genome Sequencing Center for Infectious Disease"/>
            <person name="Wu L."/>
            <person name="Ma J."/>
        </authorList>
    </citation>
    <scope>NUCLEOTIDE SEQUENCE [LARGE SCALE GENOMIC DNA]</scope>
    <source>
        <strain evidence="4">CGMCC 1.15399</strain>
    </source>
</reference>
<dbReference type="Pfam" id="PF07398">
    <property type="entry name" value="MDMPI_C"/>
    <property type="match status" value="1"/>
</dbReference>
<dbReference type="NCBIfam" id="TIGR03083">
    <property type="entry name" value="maleylpyruvate isomerase family mycothiol-dependent enzyme"/>
    <property type="match status" value="1"/>
</dbReference>
<sequence>MADLAWLDSGTAYFAARLDGADLDRPSRLPGWTGRHLVAHVACNASALGRLAHWARTGEETPMYASAEARAAEIEEQARLSPAELLVLAEEGAARLRAALEDLSAPQWEARVRTAQGRMVPASEIPWMRAREMWIHAVDLGTGGRFEDFPPGFVDALLTDVTELWARRGQGPAVVLAPTDRQRAWGEPDVSDAGRVSGTAAELAAWVTGRGPAPDPAAPALGRWL</sequence>
<accession>A0ABW4GYF9</accession>
<dbReference type="RefSeq" id="WP_219536351.1">
    <property type="nucleotide sequence ID" value="NZ_JAHKRM010000029.1"/>
</dbReference>
<dbReference type="InterPro" id="IPR010872">
    <property type="entry name" value="MDMPI_C-term_domain"/>
</dbReference>
<proteinExistence type="predicted"/>
<feature type="domain" description="Mycothiol-dependent maleylpyruvate isomerase metal-binding" evidence="2">
    <location>
        <begin position="12"/>
        <end position="140"/>
    </location>
</feature>
<dbReference type="GO" id="GO:0016853">
    <property type="term" value="F:isomerase activity"/>
    <property type="evidence" value="ECO:0007669"/>
    <property type="project" value="UniProtKB-KW"/>
</dbReference>
<evidence type="ECO:0000259" key="1">
    <source>
        <dbReference type="Pfam" id="PF07398"/>
    </source>
</evidence>
<dbReference type="Pfam" id="PF11716">
    <property type="entry name" value="MDMPI_N"/>
    <property type="match status" value="1"/>
</dbReference>
<dbReference type="InterPro" id="IPR017517">
    <property type="entry name" value="Maleyloyr_isom"/>
</dbReference>
<dbReference type="InterPro" id="IPR024344">
    <property type="entry name" value="MDMPI_metal-binding"/>
</dbReference>
<gene>
    <name evidence="3" type="ORF">ACFSJ0_63045</name>
</gene>
<protein>
    <submittedName>
        <fullName evidence="3">Maleylpyruvate isomerase family mycothiol-dependent enzyme</fullName>
    </submittedName>
</protein>
<evidence type="ECO:0000313" key="3">
    <source>
        <dbReference type="EMBL" id="MFD1547812.1"/>
    </source>
</evidence>
<name>A0ABW4GYF9_9ACTN</name>
<dbReference type="EMBL" id="JBHUCM010000084">
    <property type="protein sequence ID" value="MFD1547812.1"/>
    <property type="molecule type" value="Genomic_DNA"/>
</dbReference>
<keyword evidence="4" id="KW-1185">Reference proteome</keyword>
<organism evidence="3 4">
    <name type="scientific">Nonomuraea guangzhouensis</name>
    <dbReference type="NCBI Taxonomy" id="1291555"/>
    <lineage>
        <taxon>Bacteria</taxon>
        <taxon>Bacillati</taxon>
        <taxon>Actinomycetota</taxon>
        <taxon>Actinomycetes</taxon>
        <taxon>Streptosporangiales</taxon>
        <taxon>Streptosporangiaceae</taxon>
        <taxon>Nonomuraea</taxon>
    </lineage>
</organism>
<keyword evidence="3" id="KW-0413">Isomerase</keyword>
<evidence type="ECO:0000313" key="4">
    <source>
        <dbReference type="Proteomes" id="UP001597097"/>
    </source>
</evidence>